<evidence type="ECO:0000256" key="1">
    <source>
        <dbReference type="SAM" id="MobiDB-lite"/>
    </source>
</evidence>
<keyword evidence="4" id="KW-1185">Reference proteome</keyword>
<evidence type="ECO:0000256" key="2">
    <source>
        <dbReference type="SAM" id="Phobius"/>
    </source>
</evidence>
<organism evidence="3 4">
    <name type="scientific">Alligator mississippiensis</name>
    <name type="common">American alligator</name>
    <dbReference type="NCBI Taxonomy" id="8496"/>
    <lineage>
        <taxon>Eukaryota</taxon>
        <taxon>Metazoa</taxon>
        <taxon>Chordata</taxon>
        <taxon>Craniata</taxon>
        <taxon>Vertebrata</taxon>
        <taxon>Euteleostomi</taxon>
        <taxon>Archelosauria</taxon>
        <taxon>Archosauria</taxon>
        <taxon>Crocodylia</taxon>
        <taxon>Alligatoridae</taxon>
        <taxon>Alligatorinae</taxon>
        <taxon>Alligator</taxon>
    </lineage>
</organism>
<gene>
    <name evidence="3" type="primary">TMEM238</name>
    <name evidence="3" type="ORF">Y1Q_0010092</name>
</gene>
<dbReference type="STRING" id="8496.A0A151MG76"/>
<feature type="compositionally biased region" description="Gly residues" evidence="1">
    <location>
        <begin position="86"/>
        <end position="102"/>
    </location>
</feature>
<proteinExistence type="predicted"/>
<dbReference type="Proteomes" id="UP000050525">
    <property type="component" value="Unassembled WGS sequence"/>
</dbReference>
<keyword evidence="2" id="KW-0472">Membrane</keyword>
<protein>
    <submittedName>
        <fullName evidence="3">Transmembrane protein 238</fullName>
    </submittedName>
</protein>
<evidence type="ECO:0000313" key="4">
    <source>
        <dbReference type="Proteomes" id="UP000050525"/>
    </source>
</evidence>
<name>A0A151MG76_ALLMI</name>
<dbReference type="InterPro" id="IPR029365">
    <property type="entry name" value="TMEM238"/>
</dbReference>
<dbReference type="PANTHER" id="PTHR28613:SF5">
    <property type="entry name" value="TRANSMEMBRANE PROTEIN 238"/>
    <property type="match status" value="1"/>
</dbReference>
<evidence type="ECO:0000313" key="3">
    <source>
        <dbReference type="EMBL" id="KYO23525.1"/>
    </source>
</evidence>
<dbReference type="eggNOG" id="ENOG502S3VR">
    <property type="taxonomic scope" value="Eukaryota"/>
</dbReference>
<sequence>MGALLTGVFARLRVRGRDFGDLLIYSGAVLVFLSLLGWILWYTGNIEISPEELGRDYAAKGGTLARLARKISRRWSRSRPRRSGTAGRGGALPLGTVRGGTGLPPDTA</sequence>
<feature type="region of interest" description="Disordered" evidence="1">
    <location>
        <begin position="72"/>
        <end position="108"/>
    </location>
</feature>
<comment type="caution">
    <text evidence="3">The sequence shown here is derived from an EMBL/GenBank/DDBJ whole genome shotgun (WGS) entry which is preliminary data.</text>
</comment>
<dbReference type="AlphaFoldDB" id="A0A151MG76"/>
<accession>A0A151MG76</accession>
<reference evidence="3 4" key="1">
    <citation type="journal article" date="2012" name="Genome Biol.">
        <title>Sequencing three crocodilian genomes to illuminate the evolution of archosaurs and amniotes.</title>
        <authorList>
            <person name="St John J.A."/>
            <person name="Braun E.L."/>
            <person name="Isberg S.R."/>
            <person name="Miles L.G."/>
            <person name="Chong A.Y."/>
            <person name="Gongora J."/>
            <person name="Dalzell P."/>
            <person name="Moran C."/>
            <person name="Bed'hom B."/>
            <person name="Abzhanov A."/>
            <person name="Burgess S.C."/>
            <person name="Cooksey A.M."/>
            <person name="Castoe T.A."/>
            <person name="Crawford N.G."/>
            <person name="Densmore L.D."/>
            <person name="Drew J.C."/>
            <person name="Edwards S.V."/>
            <person name="Faircloth B.C."/>
            <person name="Fujita M.K."/>
            <person name="Greenwold M.J."/>
            <person name="Hoffmann F.G."/>
            <person name="Howard J.M."/>
            <person name="Iguchi T."/>
            <person name="Janes D.E."/>
            <person name="Khan S.Y."/>
            <person name="Kohno S."/>
            <person name="de Koning A.J."/>
            <person name="Lance S.L."/>
            <person name="McCarthy F.M."/>
            <person name="McCormack J.E."/>
            <person name="Merchant M.E."/>
            <person name="Peterson D.G."/>
            <person name="Pollock D.D."/>
            <person name="Pourmand N."/>
            <person name="Raney B.J."/>
            <person name="Roessler K.A."/>
            <person name="Sanford J.R."/>
            <person name="Sawyer R.H."/>
            <person name="Schmidt C.J."/>
            <person name="Triplett E.W."/>
            <person name="Tuberville T.D."/>
            <person name="Venegas-Anaya M."/>
            <person name="Howard J.T."/>
            <person name="Jarvis E.D."/>
            <person name="Guillette L.J.Jr."/>
            <person name="Glenn T.C."/>
            <person name="Green R.E."/>
            <person name="Ray D.A."/>
        </authorList>
    </citation>
    <scope>NUCLEOTIDE SEQUENCE [LARGE SCALE GENOMIC DNA]</scope>
    <source>
        <strain evidence="3">KSC_2009_1</strain>
    </source>
</reference>
<dbReference type="EMBL" id="AKHW03006198">
    <property type="protein sequence ID" value="KYO23525.1"/>
    <property type="molecule type" value="Genomic_DNA"/>
</dbReference>
<feature type="transmembrane region" description="Helical" evidence="2">
    <location>
        <begin position="22"/>
        <end position="41"/>
    </location>
</feature>
<feature type="compositionally biased region" description="Basic residues" evidence="1">
    <location>
        <begin position="72"/>
        <end position="82"/>
    </location>
</feature>
<dbReference type="PANTHER" id="PTHR28613">
    <property type="entry name" value="SI:CH211-232M10.4-RELATED"/>
    <property type="match status" value="1"/>
</dbReference>
<dbReference type="Pfam" id="PF15125">
    <property type="entry name" value="TMEM238"/>
    <property type="match status" value="1"/>
</dbReference>
<keyword evidence="2 3" id="KW-0812">Transmembrane</keyword>
<keyword evidence="2" id="KW-1133">Transmembrane helix</keyword>